<dbReference type="OrthoDB" id="5401121at2"/>
<evidence type="ECO:0000259" key="10">
    <source>
        <dbReference type="PROSITE" id="PS50109"/>
    </source>
</evidence>
<dbReference type="InterPro" id="IPR036890">
    <property type="entry name" value="HATPase_C_sf"/>
</dbReference>
<evidence type="ECO:0000256" key="4">
    <source>
        <dbReference type="ARBA" id="ARBA00022679"/>
    </source>
</evidence>
<protein>
    <recommendedName>
        <fullName evidence="2">histidine kinase</fullName>
        <ecNumber evidence="2">2.7.13.3</ecNumber>
    </recommendedName>
</protein>
<dbReference type="GO" id="GO:0046983">
    <property type="term" value="F:protein dimerization activity"/>
    <property type="evidence" value="ECO:0007669"/>
    <property type="project" value="InterPro"/>
</dbReference>
<evidence type="ECO:0000256" key="9">
    <source>
        <dbReference type="SAM" id="Phobius"/>
    </source>
</evidence>
<dbReference type="GO" id="GO:0005524">
    <property type="term" value="F:ATP binding"/>
    <property type="evidence" value="ECO:0007669"/>
    <property type="project" value="UniProtKB-KW"/>
</dbReference>
<name>A0A4V5NXZ0_9SPHI</name>
<dbReference type="PANTHER" id="PTHR24421">
    <property type="entry name" value="NITRATE/NITRITE SENSOR PROTEIN NARX-RELATED"/>
    <property type="match status" value="1"/>
</dbReference>
<evidence type="ECO:0000256" key="2">
    <source>
        <dbReference type="ARBA" id="ARBA00012438"/>
    </source>
</evidence>
<evidence type="ECO:0000256" key="5">
    <source>
        <dbReference type="ARBA" id="ARBA00022741"/>
    </source>
</evidence>
<dbReference type="PANTHER" id="PTHR24421:SF10">
    <property type="entry name" value="NITRATE_NITRITE SENSOR PROTEIN NARQ"/>
    <property type="match status" value="1"/>
</dbReference>
<keyword evidence="12" id="KW-1185">Reference proteome</keyword>
<evidence type="ECO:0000256" key="3">
    <source>
        <dbReference type="ARBA" id="ARBA00022553"/>
    </source>
</evidence>
<keyword evidence="7" id="KW-0067">ATP-binding</keyword>
<feature type="domain" description="Histidine kinase" evidence="10">
    <location>
        <begin position="69"/>
        <end position="258"/>
    </location>
</feature>
<dbReference type="EC" id="2.7.13.3" evidence="2"/>
<dbReference type="Proteomes" id="UP000310477">
    <property type="component" value="Unassembled WGS sequence"/>
</dbReference>
<dbReference type="AlphaFoldDB" id="A0A4V5NXZ0"/>
<keyword evidence="4" id="KW-0808">Transferase</keyword>
<dbReference type="GO" id="GO:0000155">
    <property type="term" value="F:phosphorelay sensor kinase activity"/>
    <property type="evidence" value="ECO:0007669"/>
    <property type="project" value="InterPro"/>
</dbReference>
<dbReference type="InterPro" id="IPR050482">
    <property type="entry name" value="Sensor_HK_TwoCompSys"/>
</dbReference>
<dbReference type="InterPro" id="IPR011712">
    <property type="entry name" value="Sig_transdc_His_kin_sub3_dim/P"/>
</dbReference>
<dbReference type="PROSITE" id="PS50109">
    <property type="entry name" value="HIS_KIN"/>
    <property type="match status" value="1"/>
</dbReference>
<keyword evidence="9" id="KW-0472">Membrane</keyword>
<comment type="catalytic activity">
    <reaction evidence="1">
        <text>ATP + protein L-histidine = ADP + protein N-phospho-L-histidine.</text>
        <dbReference type="EC" id="2.7.13.3"/>
    </reaction>
</comment>
<evidence type="ECO:0000256" key="8">
    <source>
        <dbReference type="ARBA" id="ARBA00023012"/>
    </source>
</evidence>
<dbReference type="Gene3D" id="1.20.5.1930">
    <property type="match status" value="1"/>
</dbReference>
<evidence type="ECO:0000313" key="11">
    <source>
        <dbReference type="EMBL" id="TKC01263.1"/>
    </source>
</evidence>
<keyword evidence="3" id="KW-0597">Phosphoprotein</keyword>
<dbReference type="SUPFAM" id="SSF55874">
    <property type="entry name" value="ATPase domain of HSP90 chaperone/DNA topoisomerase II/histidine kinase"/>
    <property type="match status" value="1"/>
</dbReference>
<dbReference type="Pfam" id="PF02518">
    <property type="entry name" value="HATPase_c"/>
    <property type="match status" value="1"/>
</dbReference>
<dbReference type="InterPro" id="IPR003594">
    <property type="entry name" value="HATPase_dom"/>
</dbReference>
<dbReference type="GO" id="GO:0016020">
    <property type="term" value="C:membrane"/>
    <property type="evidence" value="ECO:0007669"/>
    <property type="project" value="InterPro"/>
</dbReference>
<comment type="caution">
    <text evidence="11">The sequence shown here is derived from an EMBL/GenBank/DDBJ whole genome shotgun (WGS) entry which is preliminary data.</text>
</comment>
<sequence length="258" mass="29570">MDNIYLLIFYSVLFIFLLVTFFLVMYIRNQNMMWQQKRLFQETEILQQKELLSAVIESQEIERKRIGEDLHDEIGGTLSAIKLMLNAAKNQNTLNINTITEAKTLIDQMIVDVRNIAHDLSPPGLAMFGLYTTIEGFTDLINNTKQIEVTVSHQPFIEQRLLNEKAELALFRVITQLIANTLKHANASQISIVFKPNEQQLEIDYMDNGNGFDLVVLDNKKGIGMQNIYSRLQMINAIFTIETKPNNGFKINIVCPIS</sequence>
<keyword evidence="8" id="KW-0902">Two-component regulatory system</keyword>
<dbReference type="Gene3D" id="3.30.565.10">
    <property type="entry name" value="Histidine kinase-like ATPase, C-terminal domain"/>
    <property type="match status" value="1"/>
</dbReference>
<organism evidence="11 12">
    <name type="scientific">Pedobacter cryotolerans</name>
    <dbReference type="NCBI Taxonomy" id="2571270"/>
    <lineage>
        <taxon>Bacteria</taxon>
        <taxon>Pseudomonadati</taxon>
        <taxon>Bacteroidota</taxon>
        <taxon>Sphingobacteriia</taxon>
        <taxon>Sphingobacteriales</taxon>
        <taxon>Sphingobacteriaceae</taxon>
        <taxon>Pedobacter</taxon>
    </lineage>
</organism>
<reference evidence="11 12" key="1">
    <citation type="submission" date="2019-04" db="EMBL/GenBank/DDBJ databases">
        <title>Pedobacter sp. AR-2-6 sp. nov., isolated from Arctic soil.</title>
        <authorList>
            <person name="Dahal R.H."/>
            <person name="Kim D.-U."/>
        </authorList>
    </citation>
    <scope>NUCLEOTIDE SEQUENCE [LARGE SCALE GENOMIC DNA]</scope>
    <source>
        <strain evidence="11 12">AR-2-6</strain>
    </source>
</reference>
<accession>A0A4V5NXZ0</accession>
<dbReference type="Pfam" id="PF07730">
    <property type="entry name" value="HisKA_3"/>
    <property type="match status" value="1"/>
</dbReference>
<evidence type="ECO:0000256" key="7">
    <source>
        <dbReference type="ARBA" id="ARBA00022840"/>
    </source>
</evidence>
<keyword evidence="5" id="KW-0547">Nucleotide-binding</keyword>
<evidence type="ECO:0000256" key="6">
    <source>
        <dbReference type="ARBA" id="ARBA00022777"/>
    </source>
</evidence>
<keyword evidence="9" id="KW-0812">Transmembrane</keyword>
<dbReference type="RefSeq" id="WP_136876481.1">
    <property type="nucleotide sequence ID" value="NZ_SWBO01000004.1"/>
</dbReference>
<evidence type="ECO:0000256" key="1">
    <source>
        <dbReference type="ARBA" id="ARBA00000085"/>
    </source>
</evidence>
<dbReference type="InterPro" id="IPR005467">
    <property type="entry name" value="His_kinase_dom"/>
</dbReference>
<evidence type="ECO:0000313" key="12">
    <source>
        <dbReference type="Proteomes" id="UP000310477"/>
    </source>
</evidence>
<feature type="transmembrane region" description="Helical" evidence="9">
    <location>
        <begin position="6"/>
        <end position="27"/>
    </location>
</feature>
<gene>
    <name evidence="11" type="ORF">FA045_08450</name>
</gene>
<proteinExistence type="predicted"/>
<dbReference type="EMBL" id="SWBO01000004">
    <property type="protein sequence ID" value="TKC01263.1"/>
    <property type="molecule type" value="Genomic_DNA"/>
</dbReference>
<keyword evidence="9" id="KW-1133">Transmembrane helix</keyword>
<keyword evidence="6" id="KW-0418">Kinase</keyword>